<dbReference type="Proteomes" id="UP000797356">
    <property type="component" value="Chromosome 5"/>
</dbReference>
<dbReference type="EMBL" id="CM017876">
    <property type="protein sequence ID" value="KAG1341894.1"/>
    <property type="molecule type" value="Genomic_DNA"/>
</dbReference>
<name>A0A8K0N166_COCNU</name>
<accession>A0A8K0N166</accession>
<sequence length="116" mass="13156">MEVELSGSSAPQRSDSYRRRIVGRSWSSRLVLESVSSECAAVAAYGRLSQSMRAFDDPQRQQHKGRLRVALSRLFSRKDGAVPKLATEAVAGKTKEKKKRSKWLPDPDRRWPVQGW</sequence>
<gene>
    <name evidence="2" type="ORF">COCNU_05G001230</name>
</gene>
<feature type="compositionally biased region" description="Basic and acidic residues" evidence="1">
    <location>
        <begin position="103"/>
        <end position="116"/>
    </location>
</feature>
<evidence type="ECO:0000256" key="1">
    <source>
        <dbReference type="SAM" id="MobiDB-lite"/>
    </source>
</evidence>
<feature type="region of interest" description="Disordered" evidence="1">
    <location>
        <begin position="91"/>
        <end position="116"/>
    </location>
</feature>
<evidence type="ECO:0000313" key="3">
    <source>
        <dbReference type="Proteomes" id="UP000797356"/>
    </source>
</evidence>
<keyword evidence="3" id="KW-1185">Reference proteome</keyword>
<reference evidence="2" key="1">
    <citation type="journal article" date="2017" name="Gigascience">
        <title>The genome draft of coconut (Cocos nucifera).</title>
        <authorList>
            <person name="Xiao Y."/>
            <person name="Xu P."/>
            <person name="Fan H."/>
            <person name="Baudouin L."/>
            <person name="Xia W."/>
            <person name="Bocs S."/>
            <person name="Xu J."/>
            <person name="Li Q."/>
            <person name="Guo A."/>
            <person name="Zhou L."/>
            <person name="Li J."/>
            <person name="Wu Y."/>
            <person name="Ma Z."/>
            <person name="Armero A."/>
            <person name="Issali A.E."/>
            <person name="Liu N."/>
            <person name="Peng M."/>
            <person name="Yang Y."/>
        </authorList>
    </citation>
    <scope>NUCLEOTIDE SEQUENCE</scope>
    <source>
        <tissue evidence="2">Spear leaf of Hainan Tall coconut</tissue>
    </source>
</reference>
<comment type="caution">
    <text evidence="2">The sequence shown here is derived from an EMBL/GenBank/DDBJ whole genome shotgun (WGS) entry which is preliminary data.</text>
</comment>
<reference evidence="2" key="2">
    <citation type="submission" date="2019-07" db="EMBL/GenBank/DDBJ databases">
        <authorList>
            <person name="Yang Y."/>
            <person name="Bocs S."/>
            <person name="Baudouin L."/>
        </authorList>
    </citation>
    <scope>NUCLEOTIDE SEQUENCE</scope>
    <source>
        <tissue evidence="2">Spear leaf of Hainan Tall coconut</tissue>
    </source>
</reference>
<evidence type="ECO:0000313" key="2">
    <source>
        <dbReference type="EMBL" id="KAG1341894.1"/>
    </source>
</evidence>
<dbReference type="AlphaFoldDB" id="A0A8K0N166"/>
<organism evidence="2 3">
    <name type="scientific">Cocos nucifera</name>
    <name type="common">Coconut palm</name>
    <dbReference type="NCBI Taxonomy" id="13894"/>
    <lineage>
        <taxon>Eukaryota</taxon>
        <taxon>Viridiplantae</taxon>
        <taxon>Streptophyta</taxon>
        <taxon>Embryophyta</taxon>
        <taxon>Tracheophyta</taxon>
        <taxon>Spermatophyta</taxon>
        <taxon>Magnoliopsida</taxon>
        <taxon>Liliopsida</taxon>
        <taxon>Arecaceae</taxon>
        <taxon>Arecoideae</taxon>
        <taxon>Cocoseae</taxon>
        <taxon>Attaleinae</taxon>
        <taxon>Cocos</taxon>
    </lineage>
</organism>
<protein>
    <submittedName>
        <fullName evidence="2">Uncharacterized protein</fullName>
    </submittedName>
</protein>
<dbReference type="OrthoDB" id="787091at2759"/>
<proteinExistence type="predicted"/>